<sequence length="81" mass="9605">MEQPIEYDSTGMMKYHPDYHPKRGEAYTDEELCYLAKFYKFDGKESISLALDRPGSSVQKRYIQLAKSGLLEHYRKLDFYI</sequence>
<dbReference type="STRING" id="1131935.PDENDC454_04264"/>
<accession>H3SBG7</accession>
<name>H3SBG7_9BACL</name>
<proteinExistence type="predicted"/>
<dbReference type="RefSeq" id="WP_006675364.1">
    <property type="nucleotide sequence ID" value="NZ_AHKH01000007.1"/>
</dbReference>
<evidence type="ECO:0008006" key="3">
    <source>
        <dbReference type="Google" id="ProtNLM"/>
    </source>
</evidence>
<protein>
    <recommendedName>
        <fullName evidence="3">DNA-entry nuclease</fullName>
    </recommendedName>
</protein>
<comment type="caution">
    <text evidence="1">The sequence shown here is derived from an EMBL/GenBank/DDBJ whole genome shotgun (WGS) entry which is preliminary data.</text>
</comment>
<dbReference type="AlphaFoldDB" id="H3SBG7"/>
<reference evidence="1 2" key="1">
    <citation type="journal article" date="2012" name="J. Bacteriol.">
        <title>Genome Sequence of the Pattern-Forming Social Bacterium Paenibacillus dendritiformis C454 Chiral Morphotype.</title>
        <authorList>
            <person name="Sirota-Madi A."/>
            <person name="Olender T."/>
            <person name="Helman Y."/>
            <person name="Brainis I."/>
            <person name="Finkelshtein A."/>
            <person name="Roth D."/>
            <person name="Hagai E."/>
            <person name="Leshkowitz D."/>
            <person name="Brodsky L."/>
            <person name="Galatenko V."/>
            <person name="Nikolaev V."/>
            <person name="Gutnick D.L."/>
            <person name="Lancet D."/>
            <person name="Ben-Jacob E."/>
        </authorList>
    </citation>
    <scope>NUCLEOTIDE SEQUENCE [LARGE SCALE GENOMIC DNA]</scope>
    <source>
        <strain evidence="1 2">C454</strain>
    </source>
</reference>
<keyword evidence="2" id="KW-1185">Reference proteome</keyword>
<organism evidence="1 2">
    <name type="scientific">Paenibacillus dendritiformis C454</name>
    <dbReference type="NCBI Taxonomy" id="1131935"/>
    <lineage>
        <taxon>Bacteria</taxon>
        <taxon>Bacillati</taxon>
        <taxon>Bacillota</taxon>
        <taxon>Bacilli</taxon>
        <taxon>Bacillales</taxon>
        <taxon>Paenibacillaceae</taxon>
        <taxon>Paenibacillus</taxon>
    </lineage>
</organism>
<evidence type="ECO:0000313" key="1">
    <source>
        <dbReference type="EMBL" id="EHQ63650.1"/>
    </source>
</evidence>
<gene>
    <name evidence="1" type="ORF">PDENDC454_04264</name>
</gene>
<dbReference type="EMBL" id="AHKH01000007">
    <property type="protein sequence ID" value="EHQ63650.1"/>
    <property type="molecule type" value="Genomic_DNA"/>
</dbReference>
<evidence type="ECO:0000313" key="2">
    <source>
        <dbReference type="Proteomes" id="UP000003900"/>
    </source>
</evidence>
<dbReference type="Proteomes" id="UP000003900">
    <property type="component" value="Unassembled WGS sequence"/>
</dbReference>
<dbReference type="OrthoDB" id="1920918at2"/>